<dbReference type="SMART" id="SM00220">
    <property type="entry name" value="S_TKc"/>
    <property type="match status" value="1"/>
</dbReference>
<dbReference type="Gene3D" id="1.10.510.10">
    <property type="entry name" value="Transferase(Phosphotransferase) domain 1"/>
    <property type="match status" value="1"/>
</dbReference>
<dbReference type="EMBL" id="JAGQHR010001241">
    <property type="protein sequence ID" value="MCA9730471.1"/>
    <property type="molecule type" value="Genomic_DNA"/>
</dbReference>
<dbReference type="SUPFAM" id="SSF56112">
    <property type="entry name" value="Protein kinase-like (PK-like)"/>
    <property type="match status" value="1"/>
</dbReference>
<dbReference type="Proteomes" id="UP000697710">
    <property type="component" value="Unassembled WGS sequence"/>
</dbReference>
<dbReference type="GO" id="GO:0005524">
    <property type="term" value="F:ATP binding"/>
    <property type="evidence" value="ECO:0007669"/>
    <property type="project" value="UniProtKB-KW"/>
</dbReference>
<evidence type="ECO:0000256" key="2">
    <source>
        <dbReference type="ARBA" id="ARBA00022741"/>
    </source>
</evidence>
<evidence type="ECO:0000313" key="6">
    <source>
        <dbReference type="EMBL" id="MCA9730471.1"/>
    </source>
</evidence>
<comment type="caution">
    <text evidence="6">The sequence shown here is derived from an EMBL/GenBank/DDBJ whole genome shotgun (WGS) entry which is preliminary data.</text>
</comment>
<reference evidence="6" key="2">
    <citation type="journal article" date="2021" name="Microbiome">
        <title>Successional dynamics and alternative stable states in a saline activated sludge microbial community over 9 years.</title>
        <authorList>
            <person name="Wang Y."/>
            <person name="Ye J."/>
            <person name="Ju F."/>
            <person name="Liu L."/>
            <person name="Boyd J.A."/>
            <person name="Deng Y."/>
            <person name="Parks D.H."/>
            <person name="Jiang X."/>
            <person name="Yin X."/>
            <person name="Woodcroft B.J."/>
            <person name="Tyson G.W."/>
            <person name="Hugenholtz P."/>
            <person name="Polz M.F."/>
            <person name="Zhang T."/>
        </authorList>
    </citation>
    <scope>NUCLEOTIDE SEQUENCE</scope>
    <source>
        <strain evidence="6">HKST-UBA01</strain>
    </source>
</reference>
<dbReference type="AlphaFoldDB" id="A0A956M3E3"/>
<dbReference type="PANTHER" id="PTHR43289:SF6">
    <property type="entry name" value="SERINE_THREONINE-PROTEIN KINASE NEKL-3"/>
    <property type="match status" value="1"/>
</dbReference>
<feature type="non-terminal residue" evidence="6">
    <location>
        <position position="1"/>
    </location>
</feature>
<dbReference type="Pfam" id="PF00069">
    <property type="entry name" value="Pkinase"/>
    <property type="match status" value="1"/>
</dbReference>
<dbReference type="InterPro" id="IPR008271">
    <property type="entry name" value="Ser/Thr_kinase_AS"/>
</dbReference>
<dbReference type="InterPro" id="IPR011009">
    <property type="entry name" value="Kinase-like_dom_sf"/>
</dbReference>
<gene>
    <name evidence="6" type="ORF">KC729_22525</name>
</gene>
<dbReference type="CDD" id="cd14014">
    <property type="entry name" value="STKc_PknB_like"/>
    <property type="match status" value="1"/>
</dbReference>
<evidence type="ECO:0000259" key="5">
    <source>
        <dbReference type="PROSITE" id="PS50011"/>
    </source>
</evidence>
<feature type="domain" description="Protein kinase" evidence="5">
    <location>
        <begin position="1"/>
        <end position="168"/>
    </location>
</feature>
<keyword evidence="3 6" id="KW-0418">Kinase</keyword>
<dbReference type="InterPro" id="IPR000719">
    <property type="entry name" value="Prot_kinase_dom"/>
</dbReference>
<name>A0A956M3E3_UNCEI</name>
<organism evidence="6 7">
    <name type="scientific">Eiseniibacteriota bacterium</name>
    <dbReference type="NCBI Taxonomy" id="2212470"/>
    <lineage>
        <taxon>Bacteria</taxon>
        <taxon>Candidatus Eiseniibacteriota</taxon>
    </lineage>
</organism>
<sequence>HAHRQSDNIANARLLAEARAATTLNGGHFAEILAVRTFASGVPYLVLEYLEGEPLDELLARRGHLSVDEAMWLFVETARALEAAHRHGIVHRDIKPSNIFLSIDPATGATVLKLLDLGIAKLDPLRALGGVSLTGATEALGTPRYMSPEQLTDSRSVEASSDVWSLGV</sequence>
<dbReference type="PANTHER" id="PTHR43289">
    <property type="entry name" value="MITOGEN-ACTIVATED PROTEIN KINASE KINASE KINASE 20-RELATED"/>
    <property type="match status" value="1"/>
</dbReference>
<proteinExistence type="predicted"/>
<dbReference type="GO" id="GO:0004674">
    <property type="term" value="F:protein serine/threonine kinase activity"/>
    <property type="evidence" value="ECO:0007669"/>
    <property type="project" value="UniProtKB-KW"/>
</dbReference>
<dbReference type="PROSITE" id="PS00108">
    <property type="entry name" value="PROTEIN_KINASE_ST"/>
    <property type="match status" value="1"/>
</dbReference>
<keyword evidence="1" id="KW-0808">Transferase</keyword>
<evidence type="ECO:0000313" key="7">
    <source>
        <dbReference type="Proteomes" id="UP000697710"/>
    </source>
</evidence>
<protein>
    <submittedName>
        <fullName evidence="6">Serine/threonine protein kinase</fullName>
    </submittedName>
</protein>
<keyword evidence="6" id="KW-0723">Serine/threonine-protein kinase</keyword>
<keyword evidence="4" id="KW-0067">ATP-binding</keyword>
<feature type="non-terminal residue" evidence="6">
    <location>
        <position position="168"/>
    </location>
</feature>
<dbReference type="PROSITE" id="PS50011">
    <property type="entry name" value="PROTEIN_KINASE_DOM"/>
    <property type="match status" value="1"/>
</dbReference>
<evidence type="ECO:0000256" key="3">
    <source>
        <dbReference type="ARBA" id="ARBA00022777"/>
    </source>
</evidence>
<reference evidence="6" key="1">
    <citation type="submission" date="2020-04" db="EMBL/GenBank/DDBJ databases">
        <authorList>
            <person name="Zhang T."/>
        </authorList>
    </citation>
    <scope>NUCLEOTIDE SEQUENCE</scope>
    <source>
        <strain evidence="6">HKST-UBA01</strain>
    </source>
</reference>
<evidence type="ECO:0000256" key="4">
    <source>
        <dbReference type="ARBA" id="ARBA00022840"/>
    </source>
</evidence>
<keyword evidence="2" id="KW-0547">Nucleotide-binding</keyword>
<evidence type="ECO:0000256" key="1">
    <source>
        <dbReference type="ARBA" id="ARBA00022679"/>
    </source>
</evidence>
<accession>A0A956M3E3</accession>